<dbReference type="Pfam" id="PF14534">
    <property type="entry name" value="DUF4440"/>
    <property type="match status" value="1"/>
</dbReference>
<gene>
    <name evidence="2" type="ORF">ENP34_00780</name>
</gene>
<reference evidence="2" key="1">
    <citation type="journal article" date="2020" name="mSystems">
        <title>Genome- and Community-Level Interaction Insights into Carbon Utilization and Element Cycling Functions of Hydrothermarchaeota in Hydrothermal Sediment.</title>
        <authorList>
            <person name="Zhou Z."/>
            <person name="Liu Y."/>
            <person name="Xu W."/>
            <person name="Pan J."/>
            <person name="Luo Z.H."/>
            <person name="Li M."/>
        </authorList>
    </citation>
    <scope>NUCLEOTIDE SEQUENCE [LARGE SCALE GENOMIC DNA]</scope>
    <source>
        <strain evidence="2">SpSt-210</strain>
    </source>
</reference>
<organism evidence="2">
    <name type="scientific">Thermorudis peleae</name>
    <dbReference type="NCBI Taxonomy" id="1382356"/>
    <lineage>
        <taxon>Bacteria</taxon>
        <taxon>Pseudomonadati</taxon>
        <taxon>Thermomicrobiota</taxon>
        <taxon>Thermomicrobia</taxon>
        <taxon>Thermomicrobia incertae sedis</taxon>
        <taxon>Thermorudis</taxon>
    </lineage>
</organism>
<name>A0A831TCY9_9BACT</name>
<protein>
    <submittedName>
        <fullName evidence="2">DUF4440 domain-containing protein</fullName>
    </submittedName>
</protein>
<dbReference type="InterPro" id="IPR027843">
    <property type="entry name" value="DUF4440"/>
</dbReference>
<dbReference type="CDD" id="cd00531">
    <property type="entry name" value="NTF2_like"/>
    <property type="match status" value="1"/>
</dbReference>
<dbReference type="SUPFAM" id="SSF54427">
    <property type="entry name" value="NTF2-like"/>
    <property type="match status" value="1"/>
</dbReference>
<sequence>MPATSPAEMHLRFAEAFNRGDRESLLALYEPDATYVAGPEQLATGTAQLGAAFQQLLALKGHLALDTRFVSQCGDLALLIGDWSLTGAGSDGKAMVLHGHSVQVARRQADGSWRFVIDIPSGDRILR</sequence>
<feature type="domain" description="DUF4440" evidence="1">
    <location>
        <begin position="9"/>
        <end position="114"/>
    </location>
</feature>
<accession>A0A831TCY9</accession>
<evidence type="ECO:0000259" key="1">
    <source>
        <dbReference type="Pfam" id="PF14534"/>
    </source>
</evidence>
<proteinExistence type="predicted"/>
<dbReference type="EMBL" id="DSIY01000019">
    <property type="protein sequence ID" value="HEG89974.1"/>
    <property type="molecule type" value="Genomic_DNA"/>
</dbReference>
<dbReference type="Gene3D" id="3.10.450.50">
    <property type="match status" value="1"/>
</dbReference>
<dbReference type="InterPro" id="IPR032710">
    <property type="entry name" value="NTF2-like_dom_sf"/>
</dbReference>
<dbReference type="AlphaFoldDB" id="A0A831TCY9"/>
<evidence type="ECO:0000313" key="2">
    <source>
        <dbReference type="EMBL" id="HEG89974.1"/>
    </source>
</evidence>
<comment type="caution">
    <text evidence="2">The sequence shown here is derived from an EMBL/GenBank/DDBJ whole genome shotgun (WGS) entry which is preliminary data.</text>
</comment>